<evidence type="ECO:0000313" key="2">
    <source>
        <dbReference type="EMBL" id="ELW62904.1"/>
    </source>
</evidence>
<evidence type="ECO:0000313" key="3">
    <source>
        <dbReference type="Proteomes" id="UP000011518"/>
    </source>
</evidence>
<dbReference type="Proteomes" id="UP000011518">
    <property type="component" value="Unassembled WGS sequence"/>
</dbReference>
<reference evidence="3" key="2">
    <citation type="journal article" date="2013" name="Nat. Commun.">
        <title>Genome of the Chinese tree shrew.</title>
        <authorList>
            <person name="Fan Y."/>
            <person name="Huang Z.Y."/>
            <person name="Cao C.C."/>
            <person name="Chen C.S."/>
            <person name="Chen Y.X."/>
            <person name="Fan D.D."/>
            <person name="He J."/>
            <person name="Hou H.L."/>
            <person name="Hu L."/>
            <person name="Hu X.T."/>
            <person name="Jiang X.T."/>
            <person name="Lai R."/>
            <person name="Lang Y.S."/>
            <person name="Liang B."/>
            <person name="Liao S.G."/>
            <person name="Mu D."/>
            <person name="Ma Y.Y."/>
            <person name="Niu Y.Y."/>
            <person name="Sun X.Q."/>
            <person name="Xia J.Q."/>
            <person name="Xiao J."/>
            <person name="Xiong Z.Q."/>
            <person name="Xu L."/>
            <person name="Yang L."/>
            <person name="Zhang Y."/>
            <person name="Zhao W."/>
            <person name="Zhao X.D."/>
            <person name="Zheng Y.T."/>
            <person name="Zhou J.M."/>
            <person name="Zhu Y.B."/>
            <person name="Zhang G.J."/>
            <person name="Wang J."/>
            <person name="Yao Y.G."/>
        </authorList>
    </citation>
    <scope>NUCLEOTIDE SEQUENCE [LARGE SCALE GENOMIC DNA]</scope>
</reference>
<evidence type="ECO:0000256" key="1">
    <source>
        <dbReference type="SAM" id="MobiDB-lite"/>
    </source>
</evidence>
<keyword evidence="3" id="KW-1185">Reference proteome</keyword>
<dbReference type="AlphaFoldDB" id="L9KK87"/>
<feature type="region of interest" description="Disordered" evidence="1">
    <location>
        <begin position="97"/>
        <end position="131"/>
    </location>
</feature>
<organism evidence="2 3">
    <name type="scientific">Tupaia chinensis</name>
    <name type="common">Chinese tree shrew</name>
    <name type="synonym">Tupaia belangeri chinensis</name>
    <dbReference type="NCBI Taxonomy" id="246437"/>
    <lineage>
        <taxon>Eukaryota</taxon>
        <taxon>Metazoa</taxon>
        <taxon>Chordata</taxon>
        <taxon>Craniata</taxon>
        <taxon>Vertebrata</taxon>
        <taxon>Euteleostomi</taxon>
        <taxon>Mammalia</taxon>
        <taxon>Eutheria</taxon>
        <taxon>Euarchontoglires</taxon>
        <taxon>Scandentia</taxon>
        <taxon>Tupaiidae</taxon>
        <taxon>Tupaia</taxon>
    </lineage>
</organism>
<accession>L9KK87</accession>
<reference evidence="3" key="1">
    <citation type="submission" date="2012-07" db="EMBL/GenBank/DDBJ databases">
        <title>Genome of the Chinese tree shrew, a rising model animal genetically related to primates.</title>
        <authorList>
            <person name="Zhang G."/>
            <person name="Fan Y."/>
            <person name="Yao Y."/>
            <person name="Huang Z."/>
        </authorList>
    </citation>
    <scope>NUCLEOTIDE SEQUENCE [LARGE SCALE GENOMIC DNA]</scope>
</reference>
<gene>
    <name evidence="2" type="ORF">TREES_T100001661</name>
</gene>
<dbReference type="InParanoid" id="L9KK87"/>
<protein>
    <submittedName>
        <fullName evidence="2">Uncharacterized protein</fullName>
    </submittedName>
</protein>
<name>L9KK87_TUPCH</name>
<dbReference type="EMBL" id="KB320797">
    <property type="protein sequence ID" value="ELW62904.1"/>
    <property type="molecule type" value="Genomic_DNA"/>
</dbReference>
<sequence>MSRGNGWNAHTPAGSVYEALGKRQNVAMESSVVAGGQHREGAAAIGCKGQMLRINPHTVSCRDLCHDCPQSPGHKPEAPSAKELSIEGTCLWKYSSSAGHDDSDGSSAEDGDGGDSSRHRKASANSSCTEH</sequence>
<proteinExistence type="predicted"/>